<dbReference type="PROSITE" id="PS50297">
    <property type="entry name" value="ANK_REP_REGION"/>
    <property type="match status" value="2"/>
</dbReference>
<feature type="region of interest" description="Disordered" evidence="5">
    <location>
        <begin position="670"/>
        <end position="744"/>
    </location>
</feature>
<gene>
    <name evidence="6" type="ORF">Vretifemale_9753</name>
    <name evidence="7" type="ORF">Vretimale_16013</name>
</gene>
<protein>
    <submittedName>
        <fullName evidence="7">Uncharacterized protein</fullName>
    </submittedName>
</protein>
<feature type="region of interest" description="Disordered" evidence="5">
    <location>
        <begin position="156"/>
        <end position="188"/>
    </location>
</feature>
<dbReference type="PANTHER" id="PTHR24173:SF74">
    <property type="entry name" value="ANKYRIN REPEAT DOMAIN-CONTAINING PROTEIN 16"/>
    <property type="match status" value="1"/>
</dbReference>
<feature type="repeat" description="ANK" evidence="3">
    <location>
        <begin position="358"/>
        <end position="390"/>
    </location>
</feature>
<evidence type="ECO:0000313" key="6">
    <source>
        <dbReference type="EMBL" id="GIL80564.1"/>
    </source>
</evidence>
<dbReference type="PANTHER" id="PTHR24173">
    <property type="entry name" value="ANKYRIN REPEAT CONTAINING"/>
    <property type="match status" value="1"/>
</dbReference>
<dbReference type="PROSITE" id="PS50088">
    <property type="entry name" value="ANK_REPEAT"/>
    <property type="match status" value="2"/>
</dbReference>
<feature type="compositionally biased region" description="Polar residues" evidence="5">
    <location>
        <begin position="502"/>
        <end position="515"/>
    </location>
</feature>
<evidence type="ECO:0000256" key="5">
    <source>
        <dbReference type="SAM" id="MobiDB-lite"/>
    </source>
</evidence>
<keyword evidence="9" id="KW-1185">Reference proteome</keyword>
<dbReference type="InterPro" id="IPR002110">
    <property type="entry name" value="Ankyrin_rpt"/>
</dbReference>
<feature type="compositionally biased region" description="Low complexity" evidence="5">
    <location>
        <begin position="699"/>
        <end position="711"/>
    </location>
</feature>
<feature type="compositionally biased region" description="Polar residues" evidence="5">
    <location>
        <begin position="539"/>
        <end position="548"/>
    </location>
</feature>
<feature type="region of interest" description="Disordered" evidence="5">
    <location>
        <begin position="472"/>
        <end position="556"/>
    </location>
</feature>
<dbReference type="Proteomes" id="UP000747110">
    <property type="component" value="Unassembled WGS sequence"/>
</dbReference>
<feature type="region of interest" description="Disordered" evidence="5">
    <location>
        <begin position="71"/>
        <end position="103"/>
    </location>
</feature>
<dbReference type="SMART" id="SM00248">
    <property type="entry name" value="ANK"/>
    <property type="match status" value="5"/>
</dbReference>
<feature type="compositionally biased region" description="Gly residues" evidence="5">
    <location>
        <begin position="1144"/>
        <end position="1170"/>
    </location>
</feature>
<keyword evidence="4" id="KW-0175">Coiled coil</keyword>
<feature type="repeat" description="ANK" evidence="3">
    <location>
        <begin position="238"/>
        <end position="270"/>
    </location>
</feature>
<name>A0A8J4LWB7_9CHLO</name>
<comment type="caution">
    <text evidence="7">The sequence shown here is derived from an EMBL/GenBank/DDBJ whole genome shotgun (WGS) entry which is preliminary data.</text>
</comment>
<sequence length="1586" mass="156457">MCAVQDAVTQSDCVSLEQSEMAVSVIAVCRHSDKLLRANEQLSIMVTTGTFTQPQAEEVDVAFTTVSEAQQQLRQGHAENAGRQGPVERAGGETSGQACGPTSTAGEVSQLPVDAGTIVACNTDVAVCGAIALTKTGTVLRGTSTNCELRTRSAAGVLQPETGTGHESNAKQAPEHDIPLDRASPGLPVSSNSTIATATKPDISTLASAVAASKLGLVDQLSQALATCAAVAFAKDTEDRTCLHYAAGYGHEECVSLLLEHHSDTRVRDANGDVPLHFAAIHGHPMCAYNITKAGPSTCLTRNFRGQTPVEVAVACERGEVLNAMLLACAGDGSGGVTVQAMRKLLASGAVPDTWAPNGSSALMLAAAANGTEALAVLLEAGATLELQDALGRSALMFAAGNCAKNTLVALLDAGACISQRDRRGRNVLDYAPAGSEVRRLLQARLDELEAVANKLQADLLASLGSLDVVAGPSGSSNSEAKTASGSGRKKKQQSAGKKGSTATLSLASKANPNVSSGSGPSGPTGAAASRTGVAAKTKSMQPATDGSPTAAGVSPSLQAPMAAANDVVVEEPIRSYVASDVQQDNGSCDNDASEWQTVSSYKCAAKTRQQQQQQSEHDTQRLASNGGTSAVAACGLSTTAASAGGCARHGRGALASSVGAAAIAAATATSGRSGSTCGRSTSSQSGARGKPMQPSGVATAPASTTMAASPHPKGMPGSGKGSGGSSIGVGHGTSDRKSPEAGTAVALASNAPLSAETLAPSVPAAAPPVSGFKAALLGLDAQASNSAAASTCAAVHLDLPPITVVMAGTTARPPVLPQRPAIALTPATAYPALSVAGERKPAWGGAKLGVQPVPSPATSVAGCSPRSYPPLVASAVNGIGSSSQVGPPQLVNAKSVPPTAPAAAPGTRQPHVQSRISAVPLSPAAPPSTPAAAAAASNFLAPPSCAETCSAAAVSMPPSITSLAESEASSSTGTCSSQHTGAGASSPRSFGHDWTRPSPVDVLLQAAIAAAVGDVGGSDQQSSDGKLPGHSKSISAASSSSCLSFDVGTGLTPLDAVMPQILPPPSQQQQTTGLPCLGVSHLGGTEVPPPVRRSREGTALLQMKVILKDRIPTATTAAAAVEPRPLTEVSQCSTSCVTAAAAGAGGRPGGRPSGGGATGAFPNGGGRSGGKAATNAGGGSSTVLDVAGLKAENEGLQRRLRQVEQRHSQELAAVIFDAEEHEAAVVERAIARERLRITANLLAIGLCPEAILAVITPPGHGLDLQHLLATELTGAGGLAAPPQPAQQAPDPTVPQVAAPITLPVSLDETAPTPSLAPPAPAASSSNAKPMAPVSAQPGIASAAPGNASGGLPPMRDFSPSGSFTTAASGGSAATAAAGARRSGSSTAICGGSSGHLRPHHSSCDSAPCAMSRCSSRCWTDGCCAGHSGCSAASPNGLDGGGTVANGCGGGNGGPTVASLPLVPSAAIAIPCSGDNANLSFHSTASTAAHSHSYRSSRMHGFGSPGGVGSGFGGRGSFGSGCGVVGSLCGGLGLGILSSVAMGDAGGCGLAEAAPEGAREEEEGEMDLPACGDISALLAMSDDDGM</sequence>
<feature type="compositionally biased region" description="Low complexity" evidence="5">
    <location>
        <begin position="670"/>
        <end position="687"/>
    </location>
</feature>
<evidence type="ECO:0000256" key="1">
    <source>
        <dbReference type="ARBA" id="ARBA00022737"/>
    </source>
</evidence>
<feature type="compositionally biased region" description="Gly residues" evidence="5">
    <location>
        <begin position="717"/>
        <end position="732"/>
    </location>
</feature>
<dbReference type="SUPFAM" id="SSF48403">
    <property type="entry name" value="Ankyrin repeat"/>
    <property type="match status" value="1"/>
</dbReference>
<dbReference type="Proteomes" id="UP000722791">
    <property type="component" value="Unassembled WGS sequence"/>
</dbReference>
<dbReference type="EMBL" id="BNCP01000019">
    <property type="protein sequence ID" value="GIL80564.1"/>
    <property type="molecule type" value="Genomic_DNA"/>
</dbReference>
<feature type="compositionally biased region" description="Polar residues" evidence="5">
    <location>
        <begin position="161"/>
        <end position="171"/>
    </location>
</feature>
<feature type="compositionally biased region" description="Low complexity" evidence="5">
    <location>
        <begin position="516"/>
        <end position="530"/>
    </location>
</feature>
<dbReference type="EMBL" id="BNCQ01000045">
    <property type="protein sequence ID" value="GIM12769.1"/>
    <property type="molecule type" value="Genomic_DNA"/>
</dbReference>
<dbReference type="InterPro" id="IPR036770">
    <property type="entry name" value="Ankyrin_rpt-contain_sf"/>
</dbReference>
<organism evidence="7 8">
    <name type="scientific">Volvox reticuliferus</name>
    <dbReference type="NCBI Taxonomy" id="1737510"/>
    <lineage>
        <taxon>Eukaryota</taxon>
        <taxon>Viridiplantae</taxon>
        <taxon>Chlorophyta</taxon>
        <taxon>core chlorophytes</taxon>
        <taxon>Chlorophyceae</taxon>
        <taxon>CS clade</taxon>
        <taxon>Chlamydomonadales</taxon>
        <taxon>Volvocaceae</taxon>
        <taxon>Volvox</taxon>
    </lineage>
</organism>
<proteinExistence type="predicted"/>
<dbReference type="OrthoDB" id="194358at2759"/>
<feature type="region of interest" description="Disordered" evidence="5">
    <location>
        <begin position="887"/>
        <end position="915"/>
    </location>
</feature>
<feature type="coiled-coil region" evidence="4">
    <location>
        <begin position="1187"/>
        <end position="1214"/>
    </location>
</feature>
<feature type="compositionally biased region" description="Low complexity" evidence="5">
    <location>
        <begin position="964"/>
        <end position="978"/>
    </location>
</feature>
<dbReference type="Gene3D" id="1.25.40.20">
    <property type="entry name" value="Ankyrin repeat-containing domain"/>
    <property type="match status" value="2"/>
</dbReference>
<evidence type="ECO:0000256" key="2">
    <source>
        <dbReference type="ARBA" id="ARBA00023043"/>
    </source>
</evidence>
<feature type="region of interest" description="Disordered" evidence="5">
    <location>
        <begin position="964"/>
        <end position="998"/>
    </location>
</feature>
<accession>A0A8J4LWB7</accession>
<feature type="region of interest" description="Disordered" evidence="5">
    <location>
        <begin position="1307"/>
        <end position="1369"/>
    </location>
</feature>
<keyword evidence="1" id="KW-0677">Repeat</keyword>
<feature type="region of interest" description="Disordered" evidence="5">
    <location>
        <begin position="1143"/>
        <end position="1179"/>
    </location>
</feature>
<evidence type="ECO:0000313" key="9">
    <source>
        <dbReference type="Proteomes" id="UP000747110"/>
    </source>
</evidence>
<evidence type="ECO:0000313" key="7">
    <source>
        <dbReference type="EMBL" id="GIM12769.1"/>
    </source>
</evidence>
<reference evidence="7" key="1">
    <citation type="journal article" date="2021" name="Proc. Natl. Acad. Sci. U.S.A.">
        <title>Three genomes in the algal genus Volvox reveal the fate of a haploid sex-determining region after a transition to homothallism.</title>
        <authorList>
            <person name="Yamamoto K."/>
            <person name="Hamaji T."/>
            <person name="Kawai-Toyooka H."/>
            <person name="Matsuzaki R."/>
            <person name="Takahashi F."/>
            <person name="Nishimura Y."/>
            <person name="Kawachi M."/>
            <person name="Noguchi H."/>
            <person name="Minakuchi Y."/>
            <person name="Umen J.G."/>
            <person name="Toyoda A."/>
            <person name="Nozaki H."/>
        </authorList>
    </citation>
    <scope>NUCLEOTIDE SEQUENCE</scope>
    <source>
        <strain evidence="7">NIES-3785</strain>
        <strain evidence="6">NIES-3786</strain>
    </source>
</reference>
<evidence type="ECO:0000256" key="3">
    <source>
        <dbReference type="PROSITE-ProRule" id="PRU00023"/>
    </source>
</evidence>
<dbReference type="Pfam" id="PF12796">
    <property type="entry name" value="Ank_2"/>
    <property type="match status" value="2"/>
</dbReference>
<feature type="compositionally biased region" description="Low complexity" evidence="5">
    <location>
        <begin position="1322"/>
        <end position="1333"/>
    </location>
</feature>
<evidence type="ECO:0000313" key="8">
    <source>
        <dbReference type="Proteomes" id="UP000722791"/>
    </source>
</evidence>
<evidence type="ECO:0000256" key="4">
    <source>
        <dbReference type="SAM" id="Coils"/>
    </source>
</evidence>
<keyword evidence="2 3" id="KW-0040">ANK repeat</keyword>